<organism evidence="2 3">
    <name type="scientific">Cupriavidus metallidurans</name>
    <dbReference type="NCBI Taxonomy" id="119219"/>
    <lineage>
        <taxon>Bacteria</taxon>
        <taxon>Pseudomonadati</taxon>
        <taxon>Pseudomonadota</taxon>
        <taxon>Betaproteobacteria</taxon>
        <taxon>Burkholderiales</taxon>
        <taxon>Burkholderiaceae</taxon>
        <taxon>Cupriavidus</taxon>
    </lineage>
</organism>
<dbReference type="GO" id="GO:0006355">
    <property type="term" value="P:regulation of DNA-templated transcription"/>
    <property type="evidence" value="ECO:0007669"/>
    <property type="project" value="InterPro"/>
</dbReference>
<evidence type="ECO:0000259" key="1">
    <source>
        <dbReference type="SMART" id="SM00421"/>
    </source>
</evidence>
<reference evidence="2 3" key="1">
    <citation type="submission" date="2019-03" db="EMBL/GenBank/DDBJ databases">
        <title>Comparative insights into the high quality Complete genome sequence of highly metal resistant Cupriavidus metallidurans strain BS1 isolated from a gold-copper mine.</title>
        <authorList>
            <person name="Mazhar H.S."/>
            <person name="Rensing C."/>
        </authorList>
    </citation>
    <scope>NUCLEOTIDE SEQUENCE [LARGE SCALE GENOMIC DNA]</scope>
    <source>
        <strain evidence="2 3">BS1</strain>
    </source>
</reference>
<dbReference type="Proteomes" id="UP000253772">
    <property type="component" value="Chromosome c1"/>
</dbReference>
<dbReference type="EMBL" id="CP037900">
    <property type="protein sequence ID" value="QBP11596.1"/>
    <property type="molecule type" value="Genomic_DNA"/>
</dbReference>
<evidence type="ECO:0000313" key="3">
    <source>
        <dbReference type="Proteomes" id="UP000253772"/>
    </source>
</evidence>
<accession>A0A482IUM4</accession>
<dbReference type="InterPro" id="IPR016032">
    <property type="entry name" value="Sig_transdc_resp-reg_C-effctor"/>
</dbReference>
<dbReference type="SMART" id="SM00421">
    <property type="entry name" value="HTH_LUXR"/>
    <property type="match status" value="1"/>
</dbReference>
<dbReference type="InterPro" id="IPR036388">
    <property type="entry name" value="WH-like_DNA-bd_sf"/>
</dbReference>
<protein>
    <submittedName>
        <fullName evidence="2">Helix-turn-helix transcriptional regulator</fullName>
    </submittedName>
</protein>
<gene>
    <name evidence="2" type="ORF">DDF84_002505</name>
</gene>
<dbReference type="GO" id="GO:0003677">
    <property type="term" value="F:DNA binding"/>
    <property type="evidence" value="ECO:0007669"/>
    <property type="project" value="InterPro"/>
</dbReference>
<name>A0A482IUM4_9BURK</name>
<dbReference type="SUPFAM" id="SSF46894">
    <property type="entry name" value="C-terminal effector domain of the bipartite response regulators"/>
    <property type="match status" value="1"/>
</dbReference>
<feature type="domain" description="HTH luxR-type" evidence="1">
    <location>
        <begin position="308"/>
        <end position="365"/>
    </location>
</feature>
<sequence>MVTEDMHETIRGLYQGVLEPQAWQRSLSALCDLSQSERASLLVFDPASGSVRVRQTAALAALASQATPHDSPQTLSFNERLNVGGWFIHRRDTGFAATLGAFPQEDIAGVAPASMMTCLIDRQPGHEIYLSLQRPAGADGFLEADARALDWIIPHLREAVAMRDRAQAASTHGRVSANLLNQLPFGVIVFTAAGEPLLANAAGEPWIGRLMPIRADGAADGTLAPAGQGWRLSKPFHEVMRGLTDAGAPLEAGAIHAVSTDGHEAQIVAMRLTPGTPLSSACLGQPLLVAIHESHGTPRAVPTVLRDLYGLTPAETRLAALLTTGIGLPEASIQLSIKRETGRSQLKSIFTKTNTSTQAQLAHLLTRLGSVLAEPVR</sequence>
<evidence type="ECO:0000313" key="2">
    <source>
        <dbReference type="EMBL" id="QBP11596.1"/>
    </source>
</evidence>
<dbReference type="OrthoDB" id="5497412at2"/>
<dbReference type="InterPro" id="IPR000792">
    <property type="entry name" value="Tscrpt_reg_LuxR_C"/>
</dbReference>
<proteinExistence type="predicted"/>
<dbReference type="Gene3D" id="1.10.10.10">
    <property type="entry name" value="Winged helix-like DNA-binding domain superfamily/Winged helix DNA-binding domain"/>
    <property type="match status" value="1"/>
</dbReference>
<dbReference type="AlphaFoldDB" id="A0A482IUM4"/>